<evidence type="ECO:0000256" key="1">
    <source>
        <dbReference type="SAM" id="MobiDB-lite"/>
    </source>
</evidence>
<dbReference type="Gene3D" id="2.120.10.70">
    <property type="entry name" value="Fucose-specific lectin"/>
    <property type="match status" value="1"/>
</dbReference>
<dbReference type="OrthoDB" id="4307815at2"/>
<dbReference type="SUPFAM" id="SSF89372">
    <property type="entry name" value="Fucose-specific lectin"/>
    <property type="match status" value="1"/>
</dbReference>
<organism evidence="2 3">
    <name type="scientific">Streptomyces pactum</name>
    <dbReference type="NCBI Taxonomy" id="68249"/>
    <lineage>
        <taxon>Bacteria</taxon>
        <taxon>Bacillati</taxon>
        <taxon>Actinomycetota</taxon>
        <taxon>Actinomycetes</taxon>
        <taxon>Kitasatosporales</taxon>
        <taxon>Streptomycetaceae</taxon>
        <taxon>Streptomyces</taxon>
    </lineage>
</organism>
<dbReference type="RefSeq" id="WP_079160099.1">
    <property type="nucleotide sequence ID" value="NZ_CP019724.1"/>
</dbReference>
<dbReference type="AlphaFoldDB" id="A0A1S6J5C4"/>
<proteinExistence type="predicted"/>
<evidence type="ECO:0000313" key="3">
    <source>
        <dbReference type="Proteomes" id="UP000189443"/>
    </source>
</evidence>
<gene>
    <name evidence="2" type="ORF">B1H29_08630</name>
</gene>
<dbReference type="EMBL" id="CP019724">
    <property type="protein sequence ID" value="AQS66983.1"/>
    <property type="molecule type" value="Genomic_DNA"/>
</dbReference>
<evidence type="ECO:0000313" key="2">
    <source>
        <dbReference type="EMBL" id="AQS66983.1"/>
    </source>
</evidence>
<accession>A0A1S6J5C4</accession>
<evidence type="ECO:0008006" key="4">
    <source>
        <dbReference type="Google" id="ProtNLM"/>
    </source>
</evidence>
<reference evidence="2 3" key="1">
    <citation type="submission" date="2017-02" db="EMBL/GenBank/DDBJ databases">
        <title>Streptomyces pactum ACT12 Genome sequencing and assembly.</title>
        <authorList>
            <person name="Xue Q."/>
            <person name="Yan X."/>
            <person name="Jia L."/>
            <person name="Yan H."/>
        </authorList>
    </citation>
    <scope>NUCLEOTIDE SEQUENCE [LARGE SCALE GENOMIC DNA]</scope>
    <source>
        <strain evidence="2 3">ACT12</strain>
    </source>
</reference>
<name>A0A1S6J5C4_9ACTN</name>
<keyword evidence="3" id="KW-1185">Reference proteome</keyword>
<dbReference type="KEGG" id="spac:B1H29_08630"/>
<feature type="region of interest" description="Disordered" evidence="1">
    <location>
        <begin position="1"/>
        <end position="32"/>
    </location>
</feature>
<sequence>MRRRSADPVGAAREVGPGTVDRGRGGASTAANGDWLTLGRDGRLSLYAPADGGLVRWTETVAGGPGWSGPHFVPVAGLTHLTVVQGADTYVHFLGRRERVRADGGCGADVVHAIQYQTGLAFTEWRSLGNPHRDPEQGRELGPPAGAVAADGTVHVFVRNAGGGLSLRRELPSGKWRAWEDLRGGGIDGPPAPVALAGGRLEVCAAAASGTLVWRQTAPGGDFDGPRGFALRPVPGTVTALETGPERVTFFWTDAESGGAAAWREGDWPAALGGSPAGQGYASLRTAVDGYDCVVLAHRDRDGSVMLGMGGTENEAGGFWWYALAESCQGAPALARDGRGRVVMALIGPDGAPRVARQETGAGLSFARWHTLGH</sequence>
<protein>
    <recommendedName>
        <fullName evidence="4">LmbE family protein</fullName>
    </recommendedName>
</protein>
<dbReference type="Proteomes" id="UP000189443">
    <property type="component" value="Chromosome"/>
</dbReference>